<reference evidence="2" key="1">
    <citation type="journal article" date="2022" name="Mol. Ecol. Resour.">
        <title>The genomes of chicory, endive, great burdock and yacon provide insights into Asteraceae palaeo-polyploidization history and plant inulin production.</title>
        <authorList>
            <person name="Fan W."/>
            <person name="Wang S."/>
            <person name="Wang H."/>
            <person name="Wang A."/>
            <person name="Jiang F."/>
            <person name="Liu H."/>
            <person name="Zhao H."/>
            <person name="Xu D."/>
            <person name="Zhang Y."/>
        </authorList>
    </citation>
    <scope>NUCLEOTIDE SEQUENCE [LARGE SCALE GENOMIC DNA]</scope>
    <source>
        <strain evidence="2">cv. Punajuju</strain>
    </source>
</reference>
<evidence type="ECO:0000313" key="1">
    <source>
        <dbReference type="EMBL" id="KAI3763868.1"/>
    </source>
</evidence>
<reference evidence="1 2" key="2">
    <citation type="journal article" date="2022" name="Mol. Ecol. Resour.">
        <title>The genomes of chicory, endive, great burdock and yacon provide insights into Asteraceae paleo-polyploidization history and plant inulin production.</title>
        <authorList>
            <person name="Fan W."/>
            <person name="Wang S."/>
            <person name="Wang H."/>
            <person name="Wang A."/>
            <person name="Jiang F."/>
            <person name="Liu H."/>
            <person name="Zhao H."/>
            <person name="Xu D."/>
            <person name="Zhang Y."/>
        </authorList>
    </citation>
    <scope>NUCLEOTIDE SEQUENCE [LARGE SCALE GENOMIC DNA]</scope>
    <source>
        <strain evidence="2">cv. Punajuju</strain>
        <tissue evidence="1">Leaves</tissue>
    </source>
</reference>
<organism evidence="1 2">
    <name type="scientific">Cichorium intybus</name>
    <name type="common">Chicory</name>
    <dbReference type="NCBI Taxonomy" id="13427"/>
    <lineage>
        <taxon>Eukaryota</taxon>
        <taxon>Viridiplantae</taxon>
        <taxon>Streptophyta</taxon>
        <taxon>Embryophyta</taxon>
        <taxon>Tracheophyta</taxon>
        <taxon>Spermatophyta</taxon>
        <taxon>Magnoliopsida</taxon>
        <taxon>eudicotyledons</taxon>
        <taxon>Gunneridae</taxon>
        <taxon>Pentapetalae</taxon>
        <taxon>asterids</taxon>
        <taxon>campanulids</taxon>
        <taxon>Asterales</taxon>
        <taxon>Asteraceae</taxon>
        <taxon>Cichorioideae</taxon>
        <taxon>Cichorieae</taxon>
        <taxon>Cichoriinae</taxon>
        <taxon>Cichorium</taxon>
    </lineage>
</organism>
<name>A0ACB9EXT7_CICIN</name>
<accession>A0ACB9EXT7</accession>
<gene>
    <name evidence="1" type="ORF">L2E82_13866</name>
</gene>
<evidence type="ECO:0000313" key="2">
    <source>
        <dbReference type="Proteomes" id="UP001055811"/>
    </source>
</evidence>
<sequence>MIYCYGSYSKVVRARKKDTVKVPALKIMDKKLIRKENKIAYVKLEKIVLDGSSWNCATIFILFTATTIFLVEPKAPLDVNVGMLTWKGVKMLTEEQPINQQKVP</sequence>
<protein>
    <submittedName>
        <fullName evidence="1">Uncharacterized protein</fullName>
    </submittedName>
</protein>
<dbReference type="Proteomes" id="UP001055811">
    <property type="component" value="Linkage Group LG03"/>
</dbReference>
<dbReference type="EMBL" id="CM042011">
    <property type="protein sequence ID" value="KAI3763868.1"/>
    <property type="molecule type" value="Genomic_DNA"/>
</dbReference>
<keyword evidence="2" id="KW-1185">Reference proteome</keyword>
<comment type="caution">
    <text evidence="1">The sequence shown here is derived from an EMBL/GenBank/DDBJ whole genome shotgun (WGS) entry which is preliminary data.</text>
</comment>
<proteinExistence type="predicted"/>